<dbReference type="EMBL" id="JNBS01000373">
    <property type="protein sequence ID" value="OQS06105.1"/>
    <property type="molecule type" value="Genomic_DNA"/>
</dbReference>
<comment type="caution">
    <text evidence="3">The sequence shown here is derived from an EMBL/GenBank/DDBJ whole genome shotgun (WGS) entry which is preliminary data.</text>
</comment>
<protein>
    <recommendedName>
        <fullName evidence="5">Lebercilin domain-containing protein</fullName>
    </recommendedName>
</protein>
<evidence type="ECO:0000256" key="2">
    <source>
        <dbReference type="SAM" id="MobiDB-lite"/>
    </source>
</evidence>
<evidence type="ECO:0008006" key="5">
    <source>
        <dbReference type="Google" id="ProtNLM"/>
    </source>
</evidence>
<feature type="non-terminal residue" evidence="3">
    <location>
        <position position="634"/>
    </location>
</feature>
<feature type="coiled-coil region" evidence="1">
    <location>
        <begin position="21"/>
        <end position="58"/>
    </location>
</feature>
<dbReference type="AlphaFoldDB" id="A0A1W0A791"/>
<feature type="region of interest" description="Disordered" evidence="2">
    <location>
        <begin position="611"/>
        <end position="634"/>
    </location>
</feature>
<keyword evidence="1" id="KW-0175">Coiled coil</keyword>
<proteinExistence type="predicted"/>
<sequence>MSAKALPVHSQHLQNEKDSLILRLREETSMLKQRITELNEEQLQMRSNNQKLQDMVKKKDKDLQNMFAIVREGSTPGTKQKTKDMTQRLVNELQQRVTNAETIAQARKEELDSLKYSCKVLRLQEVQMQAQEYHKEVLHLRSLLSTQIGISKIHSPPRVELPQEKELTLIAEEPIKASITSSSMVSIEPKVLKVPSSFVKKKKEAIIEAEYKRQCRIAELAMQCEIEENIPRLAKILAKASSPPPPSTEMETEERSNFSDFKAQTMAPKANQNNTTKQLQSCVLCSSNMATVCSSCSSTEFSKNVQPIQPPSPHAKPIENTEASTPKVMKEALTLEIIHIKAITPYLLTLPALSMSFTPPHLHEDEKIIQDDEILNSSLESPPLSPQELTSSTASDRAFMADEVLVEDDEIDDLVASKESKAVISEIDTKVQDIADEPCNEVIENYAQDEFVASPNQDVAKHNSIDDKDTTEIIFGIVSEVHDELPISTMNDVIEDKIAIEILTPTAPEEQDEIPISATNDTIDNGEITPPTSTQEILPTTTQPFENIAIALSLNDQVTVRGESIANDASTEIPTLVVEDKLPEDSTIPESVKVNVDIQARTEETIEIEKTTSHNEETRLSSENENVEIGEVVD</sequence>
<evidence type="ECO:0000256" key="1">
    <source>
        <dbReference type="SAM" id="Coils"/>
    </source>
</evidence>
<dbReference type="OrthoDB" id="79492at2759"/>
<keyword evidence="4" id="KW-1185">Reference proteome</keyword>
<organism evidence="3 4">
    <name type="scientific">Thraustotheca clavata</name>
    <dbReference type="NCBI Taxonomy" id="74557"/>
    <lineage>
        <taxon>Eukaryota</taxon>
        <taxon>Sar</taxon>
        <taxon>Stramenopiles</taxon>
        <taxon>Oomycota</taxon>
        <taxon>Saprolegniomycetes</taxon>
        <taxon>Saprolegniales</taxon>
        <taxon>Achlyaceae</taxon>
        <taxon>Thraustotheca</taxon>
    </lineage>
</organism>
<dbReference type="Proteomes" id="UP000243217">
    <property type="component" value="Unassembled WGS sequence"/>
</dbReference>
<feature type="compositionally biased region" description="Basic and acidic residues" evidence="2">
    <location>
        <begin position="611"/>
        <end position="622"/>
    </location>
</feature>
<evidence type="ECO:0000313" key="3">
    <source>
        <dbReference type="EMBL" id="OQS06105.1"/>
    </source>
</evidence>
<accession>A0A1W0A791</accession>
<name>A0A1W0A791_9STRA</name>
<gene>
    <name evidence="3" type="ORF">THRCLA_20442</name>
</gene>
<evidence type="ECO:0000313" key="4">
    <source>
        <dbReference type="Proteomes" id="UP000243217"/>
    </source>
</evidence>
<reference evidence="3 4" key="1">
    <citation type="journal article" date="2014" name="Genome Biol. Evol.">
        <title>The secreted proteins of Achlya hypogyna and Thraustotheca clavata identify the ancestral oomycete secretome and reveal gene acquisitions by horizontal gene transfer.</title>
        <authorList>
            <person name="Misner I."/>
            <person name="Blouin N."/>
            <person name="Leonard G."/>
            <person name="Richards T.A."/>
            <person name="Lane C.E."/>
        </authorList>
    </citation>
    <scope>NUCLEOTIDE SEQUENCE [LARGE SCALE GENOMIC DNA]</scope>
    <source>
        <strain evidence="3 4">ATCC 34112</strain>
    </source>
</reference>
<feature type="compositionally biased region" description="Acidic residues" evidence="2">
    <location>
        <begin position="625"/>
        <end position="634"/>
    </location>
</feature>